<dbReference type="InterPro" id="IPR013899">
    <property type="entry name" value="DUF1771"/>
</dbReference>
<sequence length="237" mass="26765">MRNTPLGRDYNHAEDPTYKNYREEAQRWCNKRLDLSNRSQAAFKNGDKQVAHELSEQLKEAFRKAEDFNKKAAQYVFVQNNADSKDNEIDLHGLYVNEAKWILQKRIAECVKTSQLRLLVIVGKGNHSVNGVAKLKPAVDDMCSEAGLSHYIDKKNPGVLVIDFPQTPNIKLPNSWDTKPLNPQNVLSGPGPLYQPQYQQQPYHQPYQQQPAQNGSVPATGIPIVDSLLKLVCACLK</sequence>
<dbReference type="SUPFAM" id="SSF160443">
    <property type="entry name" value="SMR domain-like"/>
    <property type="match status" value="1"/>
</dbReference>
<reference evidence="4" key="1">
    <citation type="journal article" date="2018" name="Nat. Microbiol.">
        <title>Leveraging single-cell genomics to expand the fungal tree of life.</title>
        <authorList>
            <person name="Ahrendt S.R."/>
            <person name="Quandt C.A."/>
            <person name="Ciobanu D."/>
            <person name="Clum A."/>
            <person name="Salamov A."/>
            <person name="Andreopoulos B."/>
            <person name="Cheng J.F."/>
            <person name="Woyke T."/>
            <person name="Pelin A."/>
            <person name="Henrissat B."/>
            <person name="Reynolds N.K."/>
            <person name="Benny G.L."/>
            <person name="Smith M.E."/>
            <person name="James T.Y."/>
            <person name="Grigoriev I.V."/>
        </authorList>
    </citation>
    <scope>NUCLEOTIDE SEQUENCE [LARGE SCALE GENOMIC DNA]</scope>
    <source>
        <strain evidence="4">Baker2002</strain>
    </source>
</reference>
<dbReference type="InterPro" id="IPR036063">
    <property type="entry name" value="Smr_dom_sf"/>
</dbReference>
<dbReference type="Pfam" id="PF08590">
    <property type="entry name" value="DUF1771"/>
    <property type="match status" value="1"/>
</dbReference>
<dbReference type="InterPro" id="IPR053020">
    <property type="entry name" value="Smr_domain_protein"/>
</dbReference>
<dbReference type="PROSITE" id="PS50828">
    <property type="entry name" value="SMR"/>
    <property type="match status" value="1"/>
</dbReference>
<evidence type="ECO:0000256" key="1">
    <source>
        <dbReference type="SAM" id="MobiDB-lite"/>
    </source>
</evidence>
<feature type="domain" description="Smr" evidence="2">
    <location>
        <begin position="89"/>
        <end position="165"/>
    </location>
</feature>
<dbReference type="EMBL" id="ML004431">
    <property type="protein sequence ID" value="RKP32465.1"/>
    <property type="molecule type" value="Genomic_DNA"/>
</dbReference>
<dbReference type="SMART" id="SM01162">
    <property type="entry name" value="DUF1771"/>
    <property type="match status" value="1"/>
</dbReference>
<proteinExistence type="predicted"/>
<dbReference type="Pfam" id="PF01713">
    <property type="entry name" value="Smr"/>
    <property type="match status" value="1"/>
</dbReference>
<accession>A0A4P9ZHI3</accession>
<organism evidence="3 4">
    <name type="scientific">Metschnikowia bicuspidata</name>
    <dbReference type="NCBI Taxonomy" id="27322"/>
    <lineage>
        <taxon>Eukaryota</taxon>
        <taxon>Fungi</taxon>
        <taxon>Dikarya</taxon>
        <taxon>Ascomycota</taxon>
        <taxon>Saccharomycotina</taxon>
        <taxon>Pichiomycetes</taxon>
        <taxon>Metschnikowiaceae</taxon>
        <taxon>Metschnikowia</taxon>
    </lineage>
</organism>
<dbReference type="SMART" id="SM00463">
    <property type="entry name" value="SMR"/>
    <property type="match status" value="1"/>
</dbReference>
<name>A0A4P9ZHI3_9ASCO</name>
<protein>
    <submittedName>
        <fullName evidence="3">DUF1771-domain-containing protein</fullName>
    </submittedName>
</protein>
<feature type="compositionally biased region" description="Polar residues" evidence="1">
    <location>
        <begin position="175"/>
        <end position="187"/>
    </location>
</feature>
<evidence type="ECO:0000259" key="2">
    <source>
        <dbReference type="PROSITE" id="PS50828"/>
    </source>
</evidence>
<dbReference type="PANTHER" id="PTHR47417:SF1">
    <property type="entry name" value="SMR DOMAIN-CONTAINING PROTEIN YPL199C"/>
    <property type="match status" value="1"/>
</dbReference>
<dbReference type="Proteomes" id="UP000268321">
    <property type="component" value="Unassembled WGS sequence"/>
</dbReference>
<dbReference type="OrthoDB" id="3231855at2759"/>
<evidence type="ECO:0000313" key="3">
    <source>
        <dbReference type="EMBL" id="RKP32465.1"/>
    </source>
</evidence>
<keyword evidence="4" id="KW-1185">Reference proteome</keyword>
<evidence type="ECO:0000313" key="4">
    <source>
        <dbReference type="Proteomes" id="UP000268321"/>
    </source>
</evidence>
<dbReference type="PANTHER" id="PTHR47417">
    <property type="entry name" value="SMR DOMAIN-CONTAINING PROTEIN YPL199C"/>
    <property type="match status" value="1"/>
</dbReference>
<dbReference type="Gene3D" id="3.30.1370.110">
    <property type="match status" value="1"/>
</dbReference>
<dbReference type="InterPro" id="IPR002625">
    <property type="entry name" value="Smr_dom"/>
</dbReference>
<gene>
    <name evidence="3" type="ORF">METBISCDRAFT_12017</name>
</gene>
<dbReference type="AlphaFoldDB" id="A0A4P9ZHI3"/>
<feature type="region of interest" description="Disordered" evidence="1">
    <location>
        <begin position="173"/>
        <end position="192"/>
    </location>
</feature>